<evidence type="ECO:0000313" key="4">
    <source>
        <dbReference type="EMBL" id="ALC44418.1"/>
    </source>
</evidence>
<evidence type="ECO:0000259" key="3">
    <source>
        <dbReference type="PROSITE" id="PS50405"/>
    </source>
</evidence>
<dbReference type="PANTHER" id="PTHR43969">
    <property type="entry name" value="GLUTATHIONE S TRANSFERASE D10, ISOFORM A-RELATED"/>
    <property type="match status" value="1"/>
</dbReference>
<dbReference type="SFLD" id="SFLDG00358">
    <property type="entry name" value="Main_(cytGST)"/>
    <property type="match status" value="1"/>
</dbReference>
<dbReference type="Pfam" id="PF00043">
    <property type="entry name" value="GST_C"/>
    <property type="match status" value="1"/>
</dbReference>
<dbReference type="GO" id="GO:0006749">
    <property type="term" value="P:glutathione metabolic process"/>
    <property type="evidence" value="ECO:0007669"/>
    <property type="project" value="TreeGrafter"/>
</dbReference>
<accession>A0A0M5JBA5</accession>
<feature type="domain" description="GST C-terminal" evidence="3">
    <location>
        <begin position="89"/>
        <end position="216"/>
    </location>
</feature>
<dbReference type="OMA" id="QEANNEG"/>
<protein>
    <submittedName>
        <fullName evidence="4">GstE3</fullName>
    </submittedName>
</protein>
<dbReference type="CDD" id="cd03045">
    <property type="entry name" value="GST_N_Delta_Epsilon"/>
    <property type="match status" value="1"/>
</dbReference>
<dbReference type="EMBL" id="CP012525">
    <property type="protein sequence ID" value="ALC44418.1"/>
    <property type="molecule type" value="Genomic_DNA"/>
</dbReference>
<dbReference type="SFLD" id="SFLDG01153">
    <property type="entry name" value="Main.4:_Theta-like"/>
    <property type="match status" value="1"/>
</dbReference>
<evidence type="ECO:0000259" key="2">
    <source>
        <dbReference type="PROSITE" id="PS50404"/>
    </source>
</evidence>
<dbReference type="FunFam" id="3.40.30.10:FF:000034">
    <property type="entry name" value="glutathione S-transferase 1"/>
    <property type="match status" value="1"/>
</dbReference>
<dbReference type="InterPro" id="IPR036249">
    <property type="entry name" value="Thioredoxin-like_sf"/>
</dbReference>
<feature type="domain" description="GST N-terminal" evidence="2">
    <location>
        <begin position="2"/>
        <end position="83"/>
    </location>
</feature>
<dbReference type="InterPro" id="IPR040079">
    <property type="entry name" value="Glutathione_S-Trfase"/>
</dbReference>
<dbReference type="PROSITE" id="PS50404">
    <property type="entry name" value="GST_NTER"/>
    <property type="match status" value="1"/>
</dbReference>
<dbReference type="Gene3D" id="1.20.1050.10">
    <property type="match status" value="1"/>
</dbReference>
<comment type="subunit">
    <text evidence="1">Homodimer.</text>
</comment>
<dbReference type="Pfam" id="PF13417">
    <property type="entry name" value="GST_N_3"/>
    <property type="match status" value="1"/>
</dbReference>
<keyword evidence="5" id="KW-1185">Reference proteome</keyword>
<evidence type="ECO:0000256" key="1">
    <source>
        <dbReference type="ARBA" id="ARBA00011738"/>
    </source>
</evidence>
<dbReference type="InterPro" id="IPR004045">
    <property type="entry name" value="Glutathione_S-Trfase_N"/>
</dbReference>
<organism evidence="4 5">
    <name type="scientific">Drosophila busckii</name>
    <name type="common">Fruit fly</name>
    <dbReference type="NCBI Taxonomy" id="30019"/>
    <lineage>
        <taxon>Eukaryota</taxon>
        <taxon>Metazoa</taxon>
        <taxon>Ecdysozoa</taxon>
        <taxon>Arthropoda</taxon>
        <taxon>Hexapoda</taxon>
        <taxon>Insecta</taxon>
        <taxon>Pterygota</taxon>
        <taxon>Neoptera</taxon>
        <taxon>Endopterygota</taxon>
        <taxon>Diptera</taxon>
        <taxon>Brachycera</taxon>
        <taxon>Muscomorpha</taxon>
        <taxon>Ephydroidea</taxon>
        <taxon>Drosophilidae</taxon>
        <taxon>Drosophila</taxon>
    </lineage>
</organism>
<dbReference type="FunFam" id="1.20.1050.10:FF:000007">
    <property type="entry name" value="Glutathione S-transferase 1-1"/>
    <property type="match status" value="1"/>
</dbReference>
<dbReference type="SUPFAM" id="SSF47616">
    <property type="entry name" value="GST C-terminal domain-like"/>
    <property type="match status" value="1"/>
</dbReference>
<dbReference type="Proteomes" id="UP000494163">
    <property type="component" value="Chromosome 3L"/>
</dbReference>
<dbReference type="Gene3D" id="3.40.30.10">
    <property type="entry name" value="Glutaredoxin"/>
    <property type="match status" value="1"/>
</dbReference>
<dbReference type="AlphaFoldDB" id="A0A0M5JBA5"/>
<dbReference type="STRING" id="30019.A0A0M5JBA5"/>
<dbReference type="CDD" id="cd03177">
    <property type="entry name" value="GST_C_Delta_Epsilon"/>
    <property type="match status" value="1"/>
</dbReference>
<dbReference type="SUPFAM" id="SSF52833">
    <property type="entry name" value="Thioredoxin-like"/>
    <property type="match status" value="1"/>
</dbReference>
<proteinExistence type="predicted"/>
<dbReference type="GO" id="GO:0004364">
    <property type="term" value="F:glutathione transferase activity"/>
    <property type="evidence" value="ECO:0007669"/>
    <property type="project" value="TreeGrafter"/>
</dbReference>
<dbReference type="SFLD" id="SFLDS00019">
    <property type="entry name" value="Glutathione_Transferase_(cytos"/>
    <property type="match status" value="1"/>
</dbReference>
<gene>
    <name evidence="4" type="ORF">Dbus_chr3Lg1584</name>
</gene>
<name>A0A0M5JBA5_DROBS</name>
<dbReference type="InterPro" id="IPR004046">
    <property type="entry name" value="GST_C"/>
</dbReference>
<dbReference type="SMR" id="A0A0M5JBA5"/>
<dbReference type="PROSITE" id="PS50405">
    <property type="entry name" value="GST_CTER"/>
    <property type="match status" value="1"/>
</dbReference>
<dbReference type="InterPro" id="IPR036282">
    <property type="entry name" value="Glutathione-S-Trfase_C_sf"/>
</dbReference>
<dbReference type="OrthoDB" id="2309723at2759"/>
<dbReference type="PANTHER" id="PTHR43969:SF4">
    <property type="entry name" value="FI01423P-RELATED"/>
    <property type="match status" value="1"/>
</dbReference>
<evidence type="ECO:0000313" key="5">
    <source>
        <dbReference type="Proteomes" id="UP000494163"/>
    </source>
</evidence>
<sequence length="221" mass="25084">MSKIVLYGMDISPPVRACLLTLRALEVPFEYKDVNLLAGEHMSEEFLEKNPQHTVPLLDDDGALIWDSHAICCYLVDKYCKSDELYPKDLVKRAQLEQRLYFDASILFMSLRNISIPYFYHNVAVVPQEKIDNVNAGYNHLEAFLGDNSYLTGENITIADFCCGATASSLPAVLDIDPETYPKITAWLDRLNLLPYFNEVNNVGAEKYINMLKNELTVECS</sequence>
<reference evidence="4 5" key="1">
    <citation type="submission" date="2015-08" db="EMBL/GenBank/DDBJ databases">
        <title>Ancestral chromatin configuration constrains chromatin evolution on differentiating sex chromosomes in Drosophila.</title>
        <authorList>
            <person name="Zhou Q."/>
            <person name="Bachtrog D."/>
        </authorList>
    </citation>
    <scope>NUCLEOTIDE SEQUENCE [LARGE SCALE GENOMIC DNA]</scope>
    <source>
        <tissue evidence="4">Whole larvae</tissue>
    </source>
</reference>
<dbReference type="InterPro" id="IPR010987">
    <property type="entry name" value="Glutathione-S-Trfase_C-like"/>
</dbReference>